<protein>
    <submittedName>
        <fullName evidence="1">Uncharacterized protein</fullName>
    </submittedName>
</protein>
<evidence type="ECO:0000313" key="1">
    <source>
        <dbReference type="EMBL" id="VEL20989.1"/>
    </source>
</evidence>
<sequence length="121" mass="12858">MSAGLRLFNGRKEKYPHKPNGICGLFSAVAAQMAWRHANIGCILGEKQSKNESGLATANNLTVAPEAMDCWHDWPDAQGQMSFASLARISLDPVSCRTSRLGIKVGSSPTDAGMVKPGATV</sequence>
<organism evidence="1 2">
    <name type="scientific">Protopolystoma xenopodis</name>
    <dbReference type="NCBI Taxonomy" id="117903"/>
    <lineage>
        <taxon>Eukaryota</taxon>
        <taxon>Metazoa</taxon>
        <taxon>Spiralia</taxon>
        <taxon>Lophotrochozoa</taxon>
        <taxon>Platyhelminthes</taxon>
        <taxon>Monogenea</taxon>
        <taxon>Polyopisthocotylea</taxon>
        <taxon>Polystomatidea</taxon>
        <taxon>Polystomatidae</taxon>
        <taxon>Protopolystoma</taxon>
    </lineage>
</organism>
<accession>A0A448WV48</accession>
<comment type="caution">
    <text evidence="1">The sequence shown here is derived from an EMBL/GenBank/DDBJ whole genome shotgun (WGS) entry which is preliminary data.</text>
</comment>
<evidence type="ECO:0000313" key="2">
    <source>
        <dbReference type="Proteomes" id="UP000784294"/>
    </source>
</evidence>
<proteinExistence type="predicted"/>
<dbReference type="Proteomes" id="UP000784294">
    <property type="component" value="Unassembled WGS sequence"/>
</dbReference>
<name>A0A448WV48_9PLAT</name>
<reference evidence="1" key="1">
    <citation type="submission" date="2018-11" db="EMBL/GenBank/DDBJ databases">
        <authorList>
            <consortium name="Pathogen Informatics"/>
        </authorList>
    </citation>
    <scope>NUCLEOTIDE SEQUENCE</scope>
</reference>
<gene>
    <name evidence="1" type="ORF">PXEA_LOCUS14429</name>
</gene>
<dbReference type="AlphaFoldDB" id="A0A448WV48"/>
<dbReference type="EMBL" id="CAAALY010048962">
    <property type="protein sequence ID" value="VEL20989.1"/>
    <property type="molecule type" value="Genomic_DNA"/>
</dbReference>
<keyword evidence="2" id="KW-1185">Reference proteome</keyword>